<evidence type="ECO:0000256" key="5">
    <source>
        <dbReference type="ARBA" id="ARBA00023136"/>
    </source>
</evidence>
<feature type="transmembrane region" description="Helical" evidence="6">
    <location>
        <begin position="261"/>
        <end position="280"/>
    </location>
</feature>
<sequence>MAEPPLVVALPALMRTGLQLETLWAALGREPLALLDAVRRRDGAALMAAAGLRHDLLPLAAATEARIDEALARGRRVLLMSERPDLAAPLAETLGLELLAMPRMERRAALDAHFGAGGYELLAAPRAFAELPRRAMLRALRPHQWVKNVLLFLAPIAAHAFDLPTLIQILLGIVAFSAAASSIYIINDLLDLEADRLHETKRRRPFAAGALPLWSGMAGFALLVALALGLGAVLGGEFVAVLMIYVGLSLGYSLRLKRMRWIDVFTLAALYTLRVFAGAAAGGVEASIYMLIFIFPVFLTLGCVKRLTELARAKDQGRLPGRGYGKADQEDLLNMAGLGTVGALVIFALYITTEHAAALYPTRWMLWLALPPIALWLIRMIALGARGRMDYDPIVFALRDRRGIGLLLITLSLMFYSAGLWAEWFG</sequence>
<evidence type="ECO:0000256" key="3">
    <source>
        <dbReference type="ARBA" id="ARBA00022692"/>
    </source>
</evidence>
<comment type="subcellular location">
    <subcellularLocation>
        <location evidence="1">Membrane</location>
        <topology evidence="1">Multi-pass membrane protein</topology>
    </subcellularLocation>
</comment>
<dbReference type="Proteomes" id="UP000698242">
    <property type="component" value="Unassembled WGS sequence"/>
</dbReference>
<dbReference type="PANTHER" id="PTHR42723">
    <property type="entry name" value="CHLOROPHYLL SYNTHASE"/>
    <property type="match status" value="1"/>
</dbReference>
<feature type="transmembrane region" description="Helical" evidence="6">
    <location>
        <begin position="364"/>
        <end position="382"/>
    </location>
</feature>
<feature type="transmembrane region" description="Helical" evidence="6">
    <location>
        <begin position="403"/>
        <end position="422"/>
    </location>
</feature>
<dbReference type="Gene3D" id="1.10.357.140">
    <property type="entry name" value="UbiA prenyltransferase"/>
    <property type="match status" value="1"/>
</dbReference>
<dbReference type="InterPro" id="IPR044878">
    <property type="entry name" value="UbiA_sf"/>
</dbReference>
<evidence type="ECO:0000256" key="1">
    <source>
        <dbReference type="ARBA" id="ARBA00004141"/>
    </source>
</evidence>
<protein>
    <submittedName>
        <fullName evidence="7">4-hydroxybenzoate polyprenyltransferase</fullName>
    </submittedName>
</protein>
<dbReference type="PANTHER" id="PTHR42723:SF1">
    <property type="entry name" value="CHLOROPHYLL SYNTHASE, CHLOROPLASTIC"/>
    <property type="match status" value="1"/>
</dbReference>
<dbReference type="AlphaFoldDB" id="A0A921TEV2"/>
<dbReference type="CDD" id="cd13963">
    <property type="entry name" value="PT_UbiA_2"/>
    <property type="match status" value="1"/>
</dbReference>
<evidence type="ECO:0000313" key="8">
    <source>
        <dbReference type="Proteomes" id="UP000698242"/>
    </source>
</evidence>
<dbReference type="GO" id="GO:0016020">
    <property type="term" value="C:membrane"/>
    <property type="evidence" value="ECO:0007669"/>
    <property type="project" value="UniProtKB-SubCell"/>
</dbReference>
<keyword evidence="4 6" id="KW-1133">Transmembrane helix</keyword>
<organism evidence="7 8">
    <name type="scientific">Profundibacterium mesophilum KAUST100406-0324</name>
    <dbReference type="NCBI Taxonomy" id="1037889"/>
    <lineage>
        <taxon>Bacteria</taxon>
        <taxon>Pseudomonadati</taxon>
        <taxon>Pseudomonadota</taxon>
        <taxon>Alphaproteobacteria</taxon>
        <taxon>Rhodobacterales</taxon>
        <taxon>Roseobacteraceae</taxon>
        <taxon>Profundibacterium</taxon>
    </lineage>
</organism>
<feature type="transmembrane region" description="Helical" evidence="6">
    <location>
        <begin position="286"/>
        <end position="304"/>
    </location>
</feature>
<dbReference type="GO" id="GO:0016765">
    <property type="term" value="F:transferase activity, transferring alkyl or aryl (other than methyl) groups"/>
    <property type="evidence" value="ECO:0007669"/>
    <property type="project" value="InterPro"/>
</dbReference>
<evidence type="ECO:0000313" key="7">
    <source>
        <dbReference type="EMBL" id="KAF0675809.1"/>
    </source>
</evidence>
<feature type="transmembrane region" description="Helical" evidence="6">
    <location>
        <begin position="206"/>
        <end position="228"/>
    </location>
</feature>
<feature type="transmembrane region" description="Helical" evidence="6">
    <location>
        <begin position="167"/>
        <end position="186"/>
    </location>
</feature>
<reference evidence="7" key="1">
    <citation type="submission" date="2013-03" db="EMBL/GenBank/DDBJ databases">
        <title>Genome Sequence of the Profundibacterium mesophilum strain KAUST100406-0324T from Red Sea, a novel genus in the family Rhodobacteraceae.</title>
        <authorList>
            <person name="Essack M."/>
            <person name="Alam I."/>
            <person name="Lafi F."/>
            <person name="Alawi W."/>
            <person name="Kamanu F."/>
            <person name="Al-Suwailem A."/>
            <person name="Lee O.O."/>
            <person name="Xu Y."/>
            <person name="Bajic V."/>
            <person name="Qian P.-Y."/>
            <person name="Archer J."/>
        </authorList>
    </citation>
    <scope>NUCLEOTIDE SEQUENCE</scope>
    <source>
        <strain evidence="7">KAUST100406-0324</strain>
    </source>
</reference>
<evidence type="ECO:0000256" key="4">
    <source>
        <dbReference type="ARBA" id="ARBA00022989"/>
    </source>
</evidence>
<accession>A0A921TEV2</accession>
<feature type="transmembrane region" description="Helical" evidence="6">
    <location>
        <begin position="332"/>
        <end position="352"/>
    </location>
</feature>
<dbReference type="RefSeq" id="WP_159965456.1">
    <property type="nucleotide sequence ID" value="NZ_APKE01000022.1"/>
</dbReference>
<feature type="transmembrane region" description="Helical" evidence="6">
    <location>
        <begin position="234"/>
        <end position="254"/>
    </location>
</feature>
<dbReference type="InterPro" id="IPR000537">
    <property type="entry name" value="UbiA_prenyltransferase"/>
</dbReference>
<dbReference type="InterPro" id="IPR050475">
    <property type="entry name" value="Prenyltransferase_related"/>
</dbReference>
<keyword evidence="3 6" id="KW-0812">Transmembrane</keyword>
<dbReference type="EMBL" id="APKE01000022">
    <property type="protein sequence ID" value="KAF0675809.1"/>
    <property type="molecule type" value="Genomic_DNA"/>
</dbReference>
<proteinExistence type="predicted"/>
<keyword evidence="5 6" id="KW-0472">Membrane</keyword>
<dbReference type="Pfam" id="PF01040">
    <property type="entry name" value="UbiA"/>
    <property type="match status" value="1"/>
</dbReference>
<keyword evidence="2" id="KW-1003">Cell membrane</keyword>
<evidence type="ECO:0000256" key="2">
    <source>
        <dbReference type="ARBA" id="ARBA00022475"/>
    </source>
</evidence>
<keyword evidence="8" id="KW-1185">Reference proteome</keyword>
<dbReference type="OrthoDB" id="9803632at2"/>
<comment type="caution">
    <text evidence="7">The sequence shown here is derived from an EMBL/GenBank/DDBJ whole genome shotgun (WGS) entry which is preliminary data.</text>
</comment>
<evidence type="ECO:0000256" key="6">
    <source>
        <dbReference type="SAM" id="Phobius"/>
    </source>
</evidence>
<gene>
    <name evidence="7" type="ORF">PMES_01895</name>
</gene>
<name>A0A921TEV2_9RHOB</name>